<protein>
    <submittedName>
        <fullName evidence="10">EAL domain-containing protein</fullName>
    </submittedName>
</protein>
<evidence type="ECO:0000256" key="5">
    <source>
        <dbReference type="ARBA" id="ARBA00023136"/>
    </source>
</evidence>
<feature type="domain" description="EAL" evidence="8">
    <location>
        <begin position="374"/>
        <end position="628"/>
    </location>
</feature>
<dbReference type="SMART" id="SM00267">
    <property type="entry name" value="GGDEF"/>
    <property type="match status" value="1"/>
</dbReference>
<dbReference type="PROSITE" id="PS50883">
    <property type="entry name" value="EAL"/>
    <property type="match status" value="1"/>
</dbReference>
<dbReference type="PANTHER" id="PTHR44757">
    <property type="entry name" value="DIGUANYLATE CYCLASE DGCP"/>
    <property type="match status" value="1"/>
</dbReference>
<keyword evidence="4 7" id="KW-1133">Transmembrane helix</keyword>
<name>A0A4V3AUY6_9BURK</name>
<dbReference type="InterPro" id="IPR035919">
    <property type="entry name" value="EAL_sf"/>
</dbReference>
<dbReference type="NCBIfam" id="TIGR00254">
    <property type="entry name" value="GGDEF"/>
    <property type="match status" value="1"/>
</dbReference>
<dbReference type="GO" id="GO:0071111">
    <property type="term" value="F:cyclic-guanylate-specific phosphodiesterase activity"/>
    <property type="evidence" value="ECO:0007669"/>
    <property type="project" value="UniProtKB-EC"/>
</dbReference>
<evidence type="ECO:0000259" key="9">
    <source>
        <dbReference type="PROSITE" id="PS50887"/>
    </source>
</evidence>
<evidence type="ECO:0000313" key="11">
    <source>
        <dbReference type="Proteomes" id="UP000294829"/>
    </source>
</evidence>
<evidence type="ECO:0000256" key="4">
    <source>
        <dbReference type="ARBA" id="ARBA00022989"/>
    </source>
</evidence>
<dbReference type="SUPFAM" id="SSF55073">
    <property type="entry name" value="Nucleotide cyclase"/>
    <property type="match status" value="1"/>
</dbReference>
<comment type="catalytic activity">
    <reaction evidence="6">
        <text>3',3'-c-di-GMP + H2O = 5'-phosphoguanylyl(3'-&gt;5')guanosine + H(+)</text>
        <dbReference type="Rhea" id="RHEA:24902"/>
        <dbReference type="ChEBI" id="CHEBI:15377"/>
        <dbReference type="ChEBI" id="CHEBI:15378"/>
        <dbReference type="ChEBI" id="CHEBI:58754"/>
        <dbReference type="ChEBI" id="CHEBI:58805"/>
        <dbReference type="EC" id="3.1.4.52"/>
    </reaction>
    <physiologicalReaction direction="left-to-right" evidence="6">
        <dbReference type="Rhea" id="RHEA:24903"/>
    </physiologicalReaction>
</comment>
<evidence type="ECO:0000256" key="3">
    <source>
        <dbReference type="ARBA" id="ARBA00022692"/>
    </source>
</evidence>
<dbReference type="CDD" id="cd01948">
    <property type="entry name" value="EAL"/>
    <property type="match status" value="1"/>
</dbReference>
<organism evidence="10 11">
    <name type="scientific">Sapientia aquatica</name>
    <dbReference type="NCBI Taxonomy" id="1549640"/>
    <lineage>
        <taxon>Bacteria</taxon>
        <taxon>Pseudomonadati</taxon>
        <taxon>Pseudomonadota</taxon>
        <taxon>Betaproteobacteria</taxon>
        <taxon>Burkholderiales</taxon>
        <taxon>Oxalobacteraceae</taxon>
        <taxon>Sapientia</taxon>
    </lineage>
</organism>
<dbReference type="InterPro" id="IPR029787">
    <property type="entry name" value="Nucleotide_cyclase"/>
</dbReference>
<comment type="subcellular location">
    <subcellularLocation>
        <location evidence="1">Membrane</location>
        <topology evidence="1">Multi-pass membrane protein</topology>
    </subcellularLocation>
</comment>
<evidence type="ECO:0000256" key="2">
    <source>
        <dbReference type="ARBA" id="ARBA00008564"/>
    </source>
</evidence>
<evidence type="ECO:0000256" key="6">
    <source>
        <dbReference type="ARBA" id="ARBA00051114"/>
    </source>
</evidence>
<dbReference type="GO" id="GO:0071732">
    <property type="term" value="P:cellular response to nitric oxide"/>
    <property type="evidence" value="ECO:0007669"/>
    <property type="project" value="UniProtKB-ARBA"/>
</dbReference>
<evidence type="ECO:0000256" key="1">
    <source>
        <dbReference type="ARBA" id="ARBA00004141"/>
    </source>
</evidence>
<feature type="transmembrane region" description="Helical" evidence="7">
    <location>
        <begin position="49"/>
        <end position="67"/>
    </location>
</feature>
<reference evidence="10 11" key="1">
    <citation type="submission" date="2019-03" db="EMBL/GenBank/DDBJ databases">
        <title>Sapientia aquatica gen. nov., sp. nov., isolated from a crater lake.</title>
        <authorList>
            <person name="Felfoldi T."/>
            <person name="Szabo A."/>
            <person name="Toth E."/>
            <person name="Schumann P."/>
            <person name="Keki Z."/>
            <person name="Marialigeti K."/>
            <person name="Mathe I."/>
        </authorList>
    </citation>
    <scope>NUCLEOTIDE SEQUENCE [LARGE SCALE GENOMIC DNA]</scope>
    <source>
        <strain evidence="10 11">SA-152</strain>
    </source>
</reference>
<feature type="domain" description="GGDEF" evidence="9">
    <location>
        <begin position="232"/>
        <end position="365"/>
    </location>
</feature>
<keyword evidence="3 7" id="KW-0812">Transmembrane</keyword>
<dbReference type="EMBL" id="SMYL01000002">
    <property type="protein sequence ID" value="TDK67238.1"/>
    <property type="molecule type" value="Genomic_DNA"/>
</dbReference>
<dbReference type="Pfam" id="PF00563">
    <property type="entry name" value="EAL"/>
    <property type="match status" value="1"/>
</dbReference>
<dbReference type="InterPro" id="IPR052155">
    <property type="entry name" value="Biofilm_reg_signaling"/>
</dbReference>
<dbReference type="OrthoDB" id="9813903at2"/>
<gene>
    <name evidence="10" type="ORF">E2I14_05610</name>
</gene>
<sequence>MPSDFPSTKSVSTAGMVLQRNRLIQIILAILCAVGCVILINFVNQNWPTVWMLLVLSACMLVALILARANRITLAAMFTVITLTIVMGLMSFAFDGIYDATISAFPAILVFAAMFATLRLFVGLLTFIILILSTVVWVNITGVHVNVVAPVSIMSLVNVVAILMATAFFVWKLASDLRIAVARLETENERIRDALTHIDTLAHNDALTGLPNRLLARARFEQAVELAKRGNDKIALLYLDLDNFKTINDSLGHIAGDQLLCEVATRLKQTIRASDTASRQGGDEFLVIVAGQAEQESVATVAVKIIDLLSEYFSVNGMEISVTCSLGISMYPDDGQDFDALLKHADIAMYQAKERGRNGFQFYDPQMNTNVVEHLHLISGIRTALQKDEFKLYYQPQFDLKSERIIGAEALIRWKNPELGMIPPNKFIPVAERSGQIHEIGAWVIDEACRQAREWMDAGLPPIVVGVNLSPIQFRRDNVERDVMNALEHYNLPPSAIELELTESLLIVESDQISPLLKRLRNLGVHLSIDDFGTGYSNLGYLSRFEVERLKIDQSFIRRMLENKNDEGIVRAIIEMAHSLGLEVVAEGVETAEMLVHLKGLGCEFGQGYLWSPALPAAEFVEFIRTYQPK</sequence>
<comment type="similarity">
    <text evidence="2">Belongs to the CbiQ family.</text>
</comment>
<evidence type="ECO:0000259" key="8">
    <source>
        <dbReference type="PROSITE" id="PS50883"/>
    </source>
</evidence>
<dbReference type="InterPro" id="IPR000160">
    <property type="entry name" value="GGDEF_dom"/>
</dbReference>
<dbReference type="InterPro" id="IPR043128">
    <property type="entry name" value="Rev_trsase/Diguanyl_cyclase"/>
</dbReference>
<dbReference type="Proteomes" id="UP000294829">
    <property type="component" value="Unassembled WGS sequence"/>
</dbReference>
<dbReference type="Gene3D" id="3.30.70.270">
    <property type="match status" value="1"/>
</dbReference>
<feature type="transmembrane region" description="Helical" evidence="7">
    <location>
        <begin position="125"/>
        <end position="145"/>
    </location>
</feature>
<evidence type="ECO:0000256" key="7">
    <source>
        <dbReference type="SAM" id="Phobius"/>
    </source>
</evidence>
<dbReference type="GO" id="GO:0005886">
    <property type="term" value="C:plasma membrane"/>
    <property type="evidence" value="ECO:0007669"/>
    <property type="project" value="UniProtKB-ARBA"/>
</dbReference>
<dbReference type="SUPFAM" id="SSF141868">
    <property type="entry name" value="EAL domain-like"/>
    <property type="match status" value="1"/>
</dbReference>
<dbReference type="RefSeq" id="WP_133326292.1">
    <property type="nucleotide sequence ID" value="NZ_SMYL01000002.1"/>
</dbReference>
<dbReference type="FunFam" id="3.30.70.270:FF:000001">
    <property type="entry name" value="Diguanylate cyclase domain protein"/>
    <property type="match status" value="1"/>
</dbReference>
<dbReference type="CDD" id="cd01949">
    <property type="entry name" value="GGDEF"/>
    <property type="match status" value="1"/>
</dbReference>
<keyword evidence="11" id="KW-1185">Reference proteome</keyword>
<proteinExistence type="inferred from homology"/>
<keyword evidence="5 7" id="KW-0472">Membrane</keyword>
<evidence type="ECO:0000313" key="10">
    <source>
        <dbReference type="EMBL" id="TDK67238.1"/>
    </source>
</evidence>
<feature type="transmembrane region" description="Helical" evidence="7">
    <location>
        <begin position="151"/>
        <end position="171"/>
    </location>
</feature>
<dbReference type="FunFam" id="3.20.20.450:FF:000001">
    <property type="entry name" value="Cyclic di-GMP phosphodiesterase yahA"/>
    <property type="match status" value="1"/>
</dbReference>
<comment type="caution">
    <text evidence="10">The sequence shown here is derived from an EMBL/GenBank/DDBJ whole genome shotgun (WGS) entry which is preliminary data.</text>
</comment>
<accession>A0A4V3AUY6</accession>
<dbReference type="AlphaFoldDB" id="A0A4V3AUY6"/>
<dbReference type="PANTHER" id="PTHR44757:SF2">
    <property type="entry name" value="BIOFILM ARCHITECTURE MAINTENANCE PROTEIN MBAA"/>
    <property type="match status" value="1"/>
</dbReference>
<feature type="transmembrane region" description="Helical" evidence="7">
    <location>
        <begin position="74"/>
        <end position="94"/>
    </location>
</feature>
<feature type="transmembrane region" description="Helical" evidence="7">
    <location>
        <begin position="23"/>
        <end position="43"/>
    </location>
</feature>
<dbReference type="Pfam" id="PF00990">
    <property type="entry name" value="GGDEF"/>
    <property type="match status" value="1"/>
</dbReference>
<dbReference type="PROSITE" id="PS50887">
    <property type="entry name" value="GGDEF"/>
    <property type="match status" value="1"/>
</dbReference>
<dbReference type="CDD" id="cd16914">
    <property type="entry name" value="EcfT"/>
    <property type="match status" value="1"/>
</dbReference>
<dbReference type="SMART" id="SM00052">
    <property type="entry name" value="EAL"/>
    <property type="match status" value="1"/>
</dbReference>
<dbReference type="Gene3D" id="3.20.20.450">
    <property type="entry name" value="EAL domain"/>
    <property type="match status" value="1"/>
</dbReference>
<dbReference type="InterPro" id="IPR001633">
    <property type="entry name" value="EAL_dom"/>
</dbReference>
<dbReference type="InterPro" id="IPR003339">
    <property type="entry name" value="ABC/ECF_trnsptr_transmembrane"/>
</dbReference>